<dbReference type="PANTHER" id="PTHR11702">
    <property type="entry name" value="DEVELOPMENTALLY REGULATED GTP-BINDING PROTEIN-RELATED"/>
    <property type="match status" value="1"/>
</dbReference>
<dbReference type="Gene3D" id="2.70.210.12">
    <property type="entry name" value="GTP1/OBG domain"/>
    <property type="match status" value="1"/>
</dbReference>
<comment type="subcellular location">
    <subcellularLocation>
        <location evidence="9">Cytoplasm</location>
    </subcellularLocation>
</comment>
<dbReference type="Gene3D" id="3.30.300.350">
    <property type="entry name" value="GTP-binding protein OBG, C-terminal domain"/>
    <property type="match status" value="1"/>
</dbReference>
<feature type="binding site" evidence="9">
    <location>
        <begin position="194"/>
        <end position="198"/>
    </location>
    <ligand>
        <name>GTP</name>
        <dbReference type="ChEBI" id="CHEBI:37565"/>
    </ligand>
</feature>
<dbReference type="Pfam" id="PF01018">
    <property type="entry name" value="GTP1_OBG"/>
    <property type="match status" value="1"/>
</dbReference>
<dbReference type="GO" id="GO:0005737">
    <property type="term" value="C:cytoplasm"/>
    <property type="evidence" value="ECO:0007669"/>
    <property type="project" value="UniProtKB-SubCell"/>
</dbReference>
<dbReference type="NCBIfam" id="NF008956">
    <property type="entry name" value="PRK12299.1"/>
    <property type="match status" value="1"/>
</dbReference>
<accession>A0A173RIQ0</accession>
<dbReference type="SUPFAM" id="SSF82051">
    <property type="entry name" value="Obg GTP-binding protein N-terminal domain"/>
    <property type="match status" value="1"/>
</dbReference>
<feature type="domain" description="OCT" evidence="11">
    <location>
        <begin position="349"/>
        <end position="427"/>
    </location>
</feature>
<comment type="similarity">
    <text evidence="2 9">Belongs to the TRAFAC class OBG-HflX-like GTPase superfamily. OBG GTPase family.</text>
</comment>
<protein>
    <recommendedName>
        <fullName evidence="9">GTPase Obg</fullName>
        <ecNumber evidence="9">3.6.5.-</ecNumber>
    </recommendedName>
    <alternativeName>
        <fullName evidence="9">GTP-binding protein Obg</fullName>
    </alternativeName>
</protein>
<dbReference type="Gene3D" id="3.40.50.300">
    <property type="entry name" value="P-loop containing nucleotide triphosphate hydrolases"/>
    <property type="match status" value="1"/>
</dbReference>
<feature type="binding site" evidence="9">
    <location>
        <begin position="314"/>
        <end position="316"/>
    </location>
    <ligand>
        <name>GTP</name>
        <dbReference type="ChEBI" id="CHEBI:37565"/>
    </ligand>
</feature>
<evidence type="ECO:0000256" key="9">
    <source>
        <dbReference type="HAMAP-Rule" id="MF_01454"/>
    </source>
</evidence>
<dbReference type="InterPro" id="IPR031167">
    <property type="entry name" value="G_OBG"/>
</dbReference>
<keyword evidence="3 9" id="KW-0963">Cytoplasm</keyword>
<dbReference type="EC" id="3.6.5.-" evidence="9"/>
<dbReference type="GO" id="GO:0003924">
    <property type="term" value="F:GTPase activity"/>
    <property type="evidence" value="ECO:0007669"/>
    <property type="project" value="UniProtKB-UniRule"/>
</dbReference>
<dbReference type="SUPFAM" id="SSF102741">
    <property type="entry name" value="Obg GTP-binding protein C-terminal domain"/>
    <property type="match status" value="1"/>
</dbReference>
<dbReference type="PRINTS" id="PR00326">
    <property type="entry name" value="GTP1OBG"/>
</dbReference>
<evidence type="ECO:0000256" key="7">
    <source>
        <dbReference type="ARBA" id="ARBA00022842"/>
    </source>
</evidence>
<feature type="binding site" evidence="9">
    <location>
        <position position="176"/>
    </location>
    <ligand>
        <name>Mg(2+)</name>
        <dbReference type="ChEBI" id="CHEBI:18420"/>
    </ligand>
</feature>
<dbReference type="Pfam" id="PF01926">
    <property type="entry name" value="MMR_HSR1"/>
    <property type="match status" value="1"/>
</dbReference>
<evidence type="ECO:0000256" key="6">
    <source>
        <dbReference type="ARBA" id="ARBA00022801"/>
    </source>
</evidence>
<dbReference type="GO" id="GO:0000287">
    <property type="term" value="F:magnesium ion binding"/>
    <property type="evidence" value="ECO:0007669"/>
    <property type="project" value="InterPro"/>
</dbReference>
<dbReference type="EMBL" id="CYXN01000002">
    <property type="protein sequence ID" value="CUM77813.1"/>
    <property type="molecule type" value="Genomic_DNA"/>
</dbReference>
<dbReference type="PROSITE" id="PS51883">
    <property type="entry name" value="OBG"/>
    <property type="match status" value="1"/>
</dbReference>
<dbReference type="Proteomes" id="UP000095649">
    <property type="component" value="Unassembled WGS sequence"/>
</dbReference>
<dbReference type="FunFam" id="2.70.210.12:FF:000001">
    <property type="entry name" value="GTPase Obg"/>
    <property type="match status" value="1"/>
</dbReference>
<evidence type="ECO:0000259" key="10">
    <source>
        <dbReference type="PROSITE" id="PS51710"/>
    </source>
</evidence>
<comment type="cofactor">
    <cofactor evidence="1 9">
        <name>Mg(2+)</name>
        <dbReference type="ChEBI" id="CHEBI:18420"/>
    </cofactor>
</comment>
<dbReference type="PROSITE" id="PS51710">
    <property type="entry name" value="G_OBG"/>
    <property type="match status" value="1"/>
</dbReference>
<dbReference type="InterPro" id="IPR006073">
    <property type="entry name" value="GTP-bd"/>
</dbReference>
<dbReference type="PROSITE" id="PS00905">
    <property type="entry name" value="GTP1_OBG"/>
    <property type="match status" value="1"/>
</dbReference>
<dbReference type="InterPro" id="IPR036346">
    <property type="entry name" value="GTP-bd_prot_GTP1/OBG_C_sf"/>
</dbReference>
<feature type="binding site" evidence="9">
    <location>
        <begin position="286"/>
        <end position="289"/>
    </location>
    <ligand>
        <name>GTP</name>
        <dbReference type="ChEBI" id="CHEBI:37565"/>
    </ligand>
</feature>
<dbReference type="GO" id="GO:0042254">
    <property type="term" value="P:ribosome biogenesis"/>
    <property type="evidence" value="ECO:0007669"/>
    <property type="project" value="UniProtKB-UniRule"/>
</dbReference>
<dbReference type="InterPro" id="IPR014100">
    <property type="entry name" value="GTP-bd_Obg/CgtA"/>
</dbReference>
<sequence>MAAQTNFIDIATIWLHAGKGGDGAVSFHREKFVAAGGPDGGDGGRGGDIIFVADDHLSTLMDFRYKRKYVAPEGGKGGASLCHGKNAENLVIKVPLGTVIKDAESGLVIADLSDHTPVTIAKGGRGGYGNAHFATPTRQIPKFAKPGMPGEDLQVTLELKLIADVGLIGFPNVGKSTLISTISAAKPKIANYHFTTLVPTLGVVSVGEGASFVCADIPGLIEGASEGVGLGHDFLRHVERCRLLLHVVDVSGSECRNPIEDFEKINEELAKFSPVLAERPQIVVGNKCDLATEEQIETFRQYVEGKGLTFVPISAATMQGVKQLPGLVYNRLKDIPQVPVFTPEYKKPEAKKNGRDFTIQRMEAHVWSVDAPWLEYILAGSNVDDYESLQFFQRQLGESGILDALVQKGVEENDTILIGEYQFDYIF</sequence>
<evidence type="ECO:0000313" key="14">
    <source>
        <dbReference type="Proteomes" id="UP000095649"/>
    </source>
</evidence>
<organism evidence="13 14">
    <name type="scientific">Faecalibacterium prausnitzii</name>
    <dbReference type="NCBI Taxonomy" id="853"/>
    <lineage>
        <taxon>Bacteria</taxon>
        <taxon>Bacillati</taxon>
        <taxon>Bacillota</taxon>
        <taxon>Clostridia</taxon>
        <taxon>Eubacteriales</taxon>
        <taxon>Oscillospiraceae</taxon>
        <taxon>Faecalibacterium</taxon>
    </lineage>
</organism>
<dbReference type="NCBIfam" id="TIGR03595">
    <property type="entry name" value="Obg_CgtA_exten"/>
    <property type="match status" value="1"/>
</dbReference>
<dbReference type="Pfam" id="PF09269">
    <property type="entry name" value="DUF1967"/>
    <property type="match status" value="1"/>
</dbReference>
<reference evidence="13 14" key="1">
    <citation type="submission" date="2015-09" db="EMBL/GenBank/DDBJ databases">
        <authorList>
            <consortium name="Pathogen Informatics"/>
        </authorList>
    </citation>
    <scope>NUCLEOTIDE SEQUENCE [LARGE SCALE GENOMIC DNA]</scope>
    <source>
        <strain evidence="13 14">2789STDY5834970</strain>
    </source>
</reference>
<evidence type="ECO:0000259" key="11">
    <source>
        <dbReference type="PROSITE" id="PS51881"/>
    </source>
</evidence>
<dbReference type="SUPFAM" id="SSF52540">
    <property type="entry name" value="P-loop containing nucleoside triphosphate hydrolases"/>
    <property type="match status" value="1"/>
</dbReference>
<dbReference type="HAMAP" id="MF_01454">
    <property type="entry name" value="GTPase_Obg"/>
    <property type="match status" value="1"/>
</dbReference>
<keyword evidence="5 9" id="KW-0547">Nucleotide-binding</keyword>
<dbReference type="AlphaFoldDB" id="A0A173RIQ0"/>
<feature type="binding site" evidence="9">
    <location>
        <position position="196"/>
    </location>
    <ligand>
        <name>Mg(2+)</name>
        <dbReference type="ChEBI" id="CHEBI:18420"/>
    </ligand>
</feature>
<dbReference type="CDD" id="cd01898">
    <property type="entry name" value="Obg"/>
    <property type="match status" value="1"/>
</dbReference>
<evidence type="ECO:0000313" key="13">
    <source>
        <dbReference type="EMBL" id="CUM77813.1"/>
    </source>
</evidence>
<comment type="function">
    <text evidence="9">An essential GTPase which binds GTP, GDP and possibly (p)ppGpp with moderate affinity, with high nucleotide exchange rates and a fairly low GTP hydrolysis rate. Plays a role in control of the cell cycle, stress response, ribosome biogenesis and in those bacteria that undergo differentiation, in morphogenesis control.</text>
</comment>
<comment type="subunit">
    <text evidence="9">Monomer.</text>
</comment>
<dbReference type="InterPro" id="IPR006074">
    <property type="entry name" value="GTP1-OBG_CS"/>
</dbReference>
<dbReference type="RefSeq" id="WP_055184974.1">
    <property type="nucleotide sequence ID" value="NZ_CYXN01000002.1"/>
</dbReference>
<dbReference type="NCBIfam" id="NF008955">
    <property type="entry name" value="PRK12297.1"/>
    <property type="match status" value="1"/>
</dbReference>
<proteinExistence type="inferred from homology"/>
<evidence type="ECO:0000256" key="5">
    <source>
        <dbReference type="ARBA" id="ARBA00022741"/>
    </source>
</evidence>
<dbReference type="InterPro" id="IPR027417">
    <property type="entry name" value="P-loop_NTPase"/>
</dbReference>
<dbReference type="PANTHER" id="PTHR11702:SF31">
    <property type="entry name" value="MITOCHONDRIAL RIBOSOME-ASSOCIATED GTPASE 2"/>
    <property type="match status" value="1"/>
</dbReference>
<dbReference type="InterPro" id="IPR036726">
    <property type="entry name" value="GTP1_OBG_dom_sf"/>
</dbReference>
<dbReference type="PROSITE" id="PS51881">
    <property type="entry name" value="OCT"/>
    <property type="match status" value="1"/>
</dbReference>
<evidence type="ECO:0000256" key="4">
    <source>
        <dbReference type="ARBA" id="ARBA00022723"/>
    </source>
</evidence>
<dbReference type="NCBIfam" id="TIGR02729">
    <property type="entry name" value="Obg_CgtA"/>
    <property type="match status" value="1"/>
</dbReference>
<keyword evidence="8 9" id="KW-0342">GTP-binding</keyword>
<evidence type="ECO:0000256" key="2">
    <source>
        <dbReference type="ARBA" id="ARBA00007699"/>
    </source>
</evidence>
<dbReference type="OrthoDB" id="9807318at2"/>
<keyword evidence="4 9" id="KW-0479">Metal-binding</keyword>
<feature type="binding site" evidence="9">
    <location>
        <begin position="169"/>
        <end position="176"/>
    </location>
    <ligand>
        <name>GTP</name>
        <dbReference type="ChEBI" id="CHEBI:37565"/>
    </ligand>
</feature>
<feature type="domain" description="OBG-type G" evidence="10">
    <location>
        <begin position="163"/>
        <end position="333"/>
    </location>
</feature>
<evidence type="ECO:0000259" key="12">
    <source>
        <dbReference type="PROSITE" id="PS51883"/>
    </source>
</evidence>
<evidence type="ECO:0000256" key="3">
    <source>
        <dbReference type="ARBA" id="ARBA00022490"/>
    </source>
</evidence>
<feature type="binding site" evidence="9">
    <location>
        <begin position="216"/>
        <end position="219"/>
    </location>
    <ligand>
        <name>GTP</name>
        <dbReference type="ChEBI" id="CHEBI:37565"/>
    </ligand>
</feature>
<gene>
    <name evidence="9 13" type="primary">obg</name>
    <name evidence="13" type="ORF">ERS852582_00488</name>
</gene>
<dbReference type="NCBIfam" id="NF008954">
    <property type="entry name" value="PRK12296.1"/>
    <property type="match status" value="1"/>
</dbReference>
<dbReference type="InterPro" id="IPR015349">
    <property type="entry name" value="OCT_dom"/>
</dbReference>
<dbReference type="InterPro" id="IPR045086">
    <property type="entry name" value="OBG_GTPase"/>
</dbReference>
<keyword evidence="7 9" id="KW-0460">Magnesium</keyword>
<name>A0A173RIQ0_9FIRM</name>
<feature type="domain" description="Obg" evidence="12">
    <location>
        <begin position="5"/>
        <end position="162"/>
    </location>
</feature>
<dbReference type="GO" id="GO:0005525">
    <property type="term" value="F:GTP binding"/>
    <property type="evidence" value="ECO:0007669"/>
    <property type="project" value="UniProtKB-UniRule"/>
</dbReference>
<keyword evidence="6 9" id="KW-0378">Hydrolase</keyword>
<evidence type="ECO:0000256" key="1">
    <source>
        <dbReference type="ARBA" id="ARBA00001946"/>
    </source>
</evidence>
<evidence type="ECO:0000256" key="8">
    <source>
        <dbReference type="ARBA" id="ARBA00023134"/>
    </source>
</evidence>
<dbReference type="InterPro" id="IPR006169">
    <property type="entry name" value="GTP1_OBG_dom"/>
</dbReference>